<dbReference type="RefSeq" id="WP_053401365.1">
    <property type="nucleotide sequence ID" value="NZ_CP061868.1"/>
</dbReference>
<protein>
    <submittedName>
        <fullName evidence="1">Uncharacterized protein</fullName>
    </submittedName>
</protein>
<proteinExistence type="predicted"/>
<gene>
    <name evidence="1" type="ORF">AMD01_10585</name>
</gene>
<organism evidence="1 2">
    <name type="scientific">Priestia koreensis</name>
    <dbReference type="NCBI Taxonomy" id="284581"/>
    <lineage>
        <taxon>Bacteria</taxon>
        <taxon>Bacillati</taxon>
        <taxon>Bacillota</taxon>
        <taxon>Bacilli</taxon>
        <taxon>Bacillales</taxon>
        <taxon>Bacillaceae</taxon>
        <taxon>Priestia</taxon>
    </lineage>
</organism>
<accession>A0A0M0L5H3</accession>
<comment type="caution">
    <text evidence="1">The sequence shown here is derived from an EMBL/GenBank/DDBJ whole genome shotgun (WGS) entry which is preliminary data.</text>
</comment>
<name>A0A0M0L5H3_9BACI</name>
<sequence length="72" mass="7882">MNKQLLHERVVSMITSATKKPKYSALSAVKLADMFGTTAQEIETALGELVSEGKLKKTRLDAPPHATIYLLP</sequence>
<dbReference type="AlphaFoldDB" id="A0A0M0L5H3"/>
<dbReference type="OrthoDB" id="2884594at2"/>
<dbReference type="Proteomes" id="UP000037558">
    <property type="component" value="Unassembled WGS sequence"/>
</dbReference>
<dbReference type="EMBL" id="LILC01000013">
    <property type="protein sequence ID" value="KOO46289.1"/>
    <property type="molecule type" value="Genomic_DNA"/>
</dbReference>
<reference evidence="2" key="1">
    <citation type="submission" date="2015-08" db="EMBL/GenBank/DDBJ databases">
        <title>Fjat-14210 dsm16467.</title>
        <authorList>
            <person name="Liu B."/>
            <person name="Wang J."/>
            <person name="Zhu Y."/>
            <person name="Liu G."/>
            <person name="Chen Q."/>
            <person name="Chen Z."/>
            <person name="Lan J."/>
            <person name="Che J."/>
            <person name="Ge C."/>
            <person name="Shi H."/>
            <person name="Pan Z."/>
            <person name="Liu X."/>
        </authorList>
    </citation>
    <scope>NUCLEOTIDE SEQUENCE [LARGE SCALE GENOMIC DNA]</scope>
    <source>
        <strain evidence="2">DSM 16467</strain>
    </source>
</reference>
<dbReference type="STRING" id="284581.AMD01_10585"/>
<evidence type="ECO:0000313" key="2">
    <source>
        <dbReference type="Proteomes" id="UP000037558"/>
    </source>
</evidence>
<evidence type="ECO:0000313" key="1">
    <source>
        <dbReference type="EMBL" id="KOO46289.1"/>
    </source>
</evidence>
<keyword evidence="2" id="KW-1185">Reference proteome</keyword>
<dbReference type="PATRIC" id="fig|284581.3.peg.2212"/>